<reference evidence="1" key="1">
    <citation type="journal article" date="2020" name="Phytopathology">
        <title>Genome sequence of the chestnut blight fungus Cryphonectria parasitica EP155: A fundamental resource for an archetypical invasive plant pathogen.</title>
        <authorList>
            <person name="Crouch J.A."/>
            <person name="Dawe A."/>
            <person name="Aerts A."/>
            <person name="Barry K."/>
            <person name="Churchill A.C.L."/>
            <person name="Grimwood J."/>
            <person name="Hillman B."/>
            <person name="Milgroom M.G."/>
            <person name="Pangilinan J."/>
            <person name="Smith M."/>
            <person name="Salamov A."/>
            <person name="Schmutz J."/>
            <person name="Yadav J."/>
            <person name="Grigoriev I.V."/>
            <person name="Nuss D."/>
        </authorList>
    </citation>
    <scope>NUCLEOTIDE SEQUENCE</scope>
    <source>
        <strain evidence="1">EP155</strain>
    </source>
</reference>
<dbReference type="Proteomes" id="UP000803844">
    <property type="component" value="Unassembled WGS sequence"/>
</dbReference>
<organism evidence="1 2">
    <name type="scientific">Cryphonectria parasitica (strain ATCC 38755 / EP155)</name>
    <dbReference type="NCBI Taxonomy" id="660469"/>
    <lineage>
        <taxon>Eukaryota</taxon>
        <taxon>Fungi</taxon>
        <taxon>Dikarya</taxon>
        <taxon>Ascomycota</taxon>
        <taxon>Pezizomycotina</taxon>
        <taxon>Sordariomycetes</taxon>
        <taxon>Sordariomycetidae</taxon>
        <taxon>Diaporthales</taxon>
        <taxon>Cryphonectriaceae</taxon>
        <taxon>Cryphonectria-Endothia species complex</taxon>
        <taxon>Cryphonectria</taxon>
    </lineage>
</organism>
<feature type="non-terminal residue" evidence="1">
    <location>
        <position position="156"/>
    </location>
</feature>
<dbReference type="AlphaFoldDB" id="A0A9P5CS35"/>
<comment type="caution">
    <text evidence="1">The sequence shown here is derived from an EMBL/GenBank/DDBJ whole genome shotgun (WGS) entry which is preliminary data.</text>
</comment>
<evidence type="ECO:0000313" key="1">
    <source>
        <dbReference type="EMBL" id="KAF3768167.1"/>
    </source>
</evidence>
<dbReference type="OrthoDB" id="5326346at2759"/>
<dbReference type="EMBL" id="MU032346">
    <property type="protein sequence ID" value="KAF3768167.1"/>
    <property type="molecule type" value="Genomic_DNA"/>
</dbReference>
<evidence type="ECO:0000313" key="2">
    <source>
        <dbReference type="Proteomes" id="UP000803844"/>
    </source>
</evidence>
<accession>A0A9P5CS35</accession>
<gene>
    <name evidence="1" type="ORF">M406DRAFT_29372</name>
</gene>
<feature type="non-terminal residue" evidence="1">
    <location>
        <position position="1"/>
    </location>
</feature>
<evidence type="ECO:0008006" key="3">
    <source>
        <dbReference type="Google" id="ProtNLM"/>
    </source>
</evidence>
<dbReference type="GeneID" id="63836224"/>
<sequence>IRFHLSSRHLILASSYFRTAFSGSWKESVRTSDSGYVVDASEWHEEALQILMDIIHCKSGQVPRRISLELLAQIAVVVDYYKCHDAVKFFSDTWIEEIGQRERLPQEYSRQLVLWLCIACVFDKPEICNTVKSVAVRAVREPLRTLGLPFPNSLIG</sequence>
<protein>
    <recommendedName>
        <fullName evidence="3">BTB domain-containing protein</fullName>
    </recommendedName>
</protein>
<dbReference type="InterPro" id="IPR011333">
    <property type="entry name" value="SKP1/BTB/POZ_sf"/>
</dbReference>
<name>A0A9P5CS35_CRYP1</name>
<keyword evidence="2" id="KW-1185">Reference proteome</keyword>
<dbReference type="Gene3D" id="3.30.710.10">
    <property type="entry name" value="Potassium Channel Kv1.1, Chain A"/>
    <property type="match status" value="1"/>
</dbReference>
<proteinExistence type="predicted"/>
<dbReference type="RefSeq" id="XP_040779128.1">
    <property type="nucleotide sequence ID" value="XM_040919095.1"/>
</dbReference>